<keyword evidence="2" id="KW-1133">Transmembrane helix</keyword>
<dbReference type="GO" id="GO:0016020">
    <property type="term" value="C:membrane"/>
    <property type="evidence" value="ECO:0007669"/>
    <property type="project" value="InterPro"/>
</dbReference>
<evidence type="ECO:0008006" key="5">
    <source>
        <dbReference type="Google" id="ProtNLM"/>
    </source>
</evidence>
<reference evidence="3 4" key="1">
    <citation type="journal article" date="2013" name="Genome Announc.">
        <title>Draft Genome Sequence of the Methanotrophic Gammaproteobacterium Methyloglobulus morosus DSM 22980 Strain KoM1.</title>
        <authorList>
            <person name="Poehlein A."/>
            <person name="Deutzmann J.S."/>
            <person name="Daniel R."/>
            <person name="Simeonova D.D."/>
        </authorList>
    </citation>
    <scope>NUCLEOTIDE SEQUENCE [LARGE SCALE GENOMIC DNA]</scope>
    <source>
        <strain evidence="3 4">KoM1</strain>
    </source>
</reference>
<dbReference type="InterPro" id="IPR003425">
    <property type="entry name" value="CCB3/YggT"/>
</dbReference>
<dbReference type="PANTHER" id="PTHR33219:SF14">
    <property type="entry name" value="PROTEIN COFACTOR ASSEMBLY OF COMPLEX C SUBUNIT B CCB3, CHLOROPLASTIC-RELATED"/>
    <property type="match status" value="1"/>
</dbReference>
<proteinExistence type="inferred from homology"/>
<dbReference type="EMBL" id="AYLO01000117">
    <property type="protein sequence ID" value="ESS70143.1"/>
    <property type="molecule type" value="Genomic_DNA"/>
</dbReference>
<comment type="similarity">
    <text evidence="1">Belongs to the YggT family.</text>
</comment>
<feature type="transmembrane region" description="Helical" evidence="2">
    <location>
        <begin position="12"/>
        <end position="31"/>
    </location>
</feature>
<sequence>MNANYMTDPAIFIIDSLFSLYILAVMLRFLLQWSRAEFYNPISQFLVKITHPVLKILRRYIPPMGKIDTSSIVLALILQMSADFLILMLKGFSIGIGALALLSFGNLVSLLINVFIYAVFARAILSWLNPGSFNATASILHSLTEPLLDTCRKFIPDFGGIDLSPLVALMLLQLTKMVILPPIHQLASLIS</sequence>
<dbReference type="STRING" id="1116472.MGMO_125c00170"/>
<dbReference type="OrthoDB" id="9806665at2"/>
<dbReference type="RefSeq" id="WP_023495915.1">
    <property type="nucleotide sequence ID" value="NZ_AYLO01000117.1"/>
</dbReference>
<dbReference type="Pfam" id="PF02325">
    <property type="entry name" value="CCB3_YggT"/>
    <property type="match status" value="2"/>
</dbReference>
<feature type="transmembrane region" description="Helical" evidence="2">
    <location>
        <begin position="67"/>
        <end position="88"/>
    </location>
</feature>
<evidence type="ECO:0000313" key="4">
    <source>
        <dbReference type="Proteomes" id="UP000017842"/>
    </source>
</evidence>
<evidence type="ECO:0000256" key="2">
    <source>
        <dbReference type="SAM" id="Phobius"/>
    </source>
</evidence>
<organism evidence="3 4">
    <name type="scientific">Methyloglobulus morosus KoM1</name>
    <dbReference type="NCBI Taxonomy" id="1116472"/>
    <lineage>
        <taxon>Bacteria</taxon>
        <taxon>Pseudomonadati</taxon>
        <taxon>Pseudomonadota</taxon>
        <taxon>Gammaproteobacteria</taxon>
        <taxon>Methylococcales</taxon>
        <taxon>Methylococcaceae</taxon>
        <taxon>Methyloglobulus</taxon>
    </lineage>
</organism>
<protein>
    <recommendedName>
        <fullName evidence="5">YggT family protein</fullName>
    </recommendedName>
</protein>
<dbReference type="eggNOG" id="COG0762">
    <property type="taxonomic scope" value="Bacteria"/>
</dbReference>
<comment type="caution">
    <text evidence="3">The sequence shown here is derived from an EMBL/GenBank/DDBJ whole genome shotgun (WGS) entry which is preliminary data.</text>
</comment>
<dbReference type="Proteomes" id="UP000017842">
    <property type="component" value="Unassembled WGS sequence"/>
</dbReference>
<dbReference type="AlphaFoldDB" id="V5C034"/>
<dbReference type="PATRIC" id="fig|1116472.3.peg.3272"/>
<keyword evidence="4" id="KW-1185">Reference proteome</keyword>
<dbReference type="PANTHER" id="PTHR33219">
    <property type="entry name" value="YLMG HOMOLOG PROTEIN 2, CHLOROPLASTIC"/>
    <property type="match status" value="1"/>
</dbReference>
<accession>V5C034</accession>
<keyword evidence="2" id="KW-0472">Membrane</keyword>
<keyword evidence="2" id="KW-0812">Transmembrane</keyword>
<name>V5C034_9GAMM</name>
<evidence type="ECO:0000256" key="1">
    <source>
        <dbReference type="ARBA" id="ARBA00010894"/>
    </source>
</evidence>
<feature type="transmembrane region" description="Helical" evidence="2">
    <location>
        <begin position="94"/>
        <end position="120"/>
    </location>
</feature>
<evidence type="ECO:0000313" key="3">
    <source>
        <dbReference type="EMBL" id="ESS70143.1"/>
    </source>
</evidence>
<gene>
    <name evidence="3" type="ORF">MGMO_125c00170</name>
</gene>